<comment type="caution">
    <text evidence="2">The sequence shown here is derived from an EMBL/GenBank/DDBJ whole genome shotgun (WGS) entry which is preliminary data.</text>
</comment>
<sequence>QQRKRRSGEAWRTIQTAFRCYEEIRGTFSEKSRSRMVMTFLGGHMKQNCMEPGIEFGPSKLTPEDRHKYDLYYRKLKIFREQLPSNLMSKLSSHQLRELAGSLLDGTVFAIVGELEDIQKETERLLLKKRMEVVNRHKGRKVELAKRHGLELDTAESKPNTVPLVMSRQETEKAELEKKLAEEMRSTDKTLVLELDQLVADQQSTMLQCALPLFSVTNSPQEVQLQMHLLRFLQKMNAAATASTTGSQASS</sequence>
<dbReference type="Pfam" id="PF07324">
    <property type="entry name" value="DGCR6"/>
    <property type="match status" value="1"/>
</dbReference>
<gene>
    <name evidence="2" type="ORF">GBAR_LOCUS30653</name>
</gene>
<evidence type="ECO:0000313" key="2">
    <source>
        <dbReference type="EMBL" id="CAI8056251.1"/>
    </source>
</evidence>
<protein>
    <submittedName>
        <fullName evidence="2">Protein DGCR6</fullName>
    </submittedName>
</protein>
<organism evidence="2 3">
    <name type="scientific">Geodia barretti</name>
    <name type="common">Barrett's horny sponge</name>
    <dbReference type="NCBI Taxonomy" id="519541"/>
    <lineage>
        <taxon>Eukaryota</taxon>
        <taxon>Metazoa</taxon>
        <taxon>Porifera</taxon>
        <taxon>Demospongiae</taxon>
        <taxon>Heteroscleromorpha</taxon>
        <taxon>Tetractinellida</taxon>
        <taxon>Astrophorina</taxon>
        <taxon>Geodiidae</taxon>
        <taxon>Geodia</taxon>
    </lineage>
</organism>
<feature type="non-terminal residue" evidence="2">
    <location>
        <position position="1"/>
    </location>
</feature>
<dbReference type="EMBL" id="CASHTH010004339">
    <property type="protein sequence ID" value="CAI8056251.1"/>
    <property type="molecule type" value="Genomic_DNA"/>
</dbReference>
<dbReference type="PANTHER" id="PTHR13054">
    <property type="entry name" value="DIGEORGE SYNDROME CRITICAL REGION 6 DGCR6 FAMILY MEMBER"/>
    <property type="match status" value="1"/>
</dbReference>
<proteinExistence type="inferred from homology"/>
<name>A0AA35TZ22_GEOBA</name>
<accession>A0AA35TZ22</accession>
<reference evidence="2" key="1">
    <citation type="submission" date="2023-03" db="EMBL/GenBank/DDBJ databases">
        <authorList>
            <person name="Steffen K."/>
            <person name="Cardenas P."/>
        </authorList>
    </citation>
    <scope>NUCLEOTIDE SEQUENCE</scope>
</reference>
<keyword evidence="3" id="KW-1185">Reference proteome</keyword>
<dbReference type="PANTHER" id="PTHR13054:SF2">
    <property type="entry name" value="PROTEIN DGCR6"/>
    <property type="match status" value="1"/>
</dbReference>
<comment type="similarity">
    <text evidence="1">Belongs to the gonadal family.</text>
</comment>
<dbReference type="AlphaFoldDB" id="A0AA35TZ22"/>
<evidence type="ECO:0000313" key="3">
    <source>
        <dbReference type="Proteomes" id="UP001174909"/>
    </source>
</evidence>
<dbReference type="Proteomes" id="UP001174909">
    <property type="component" value="Unassembled WGS sequence"/>
</dbReference>
<dbReference type="InterPro" id="IPR010849">
    <property type="entry name" value="Gonadal"/>
</dbReference>
<evidence type="ECO:0000256" key="1">
    <source>
        <dbReference type="ARBA" id="ARBA00005939"/>
    </source>
</evidence>